<dbReference type="Gene3D" id="3.40.250.10">
    <property type="entry name" value="Rhodanese-like domain"/>
    <property type="match status" value="1"/>
</dbReference>
<dbReference type="InterPro" id="IPR044684">
    <property type="entry name" value="STR17/STR18/HARC1-like"/>
</dbReference>
<dbReference type="InterPro" id="IPR036873">
    <property type="entry name" value="Rhodanese-like_dom_sf"/>
</dbReference>
<dbReference type="Proteomes" id="UP000639772">
    <property type="component" value="Unassembled WGS sequence"/>
</dbReference>
<name>A0A835R655_VANPL</name>
<dbReference type="PANTHER" id="PTHR44542">
    <property type="entry name" value="THIOSULFATE SULFURTRANSFERASE 18"/>
    <property type="match status" value="1"/>
</dbReference>
<dbReference type="SMART" id="SM00450">
    <property type="entry name" value="RHOD"/>
    <property type="match status" value="1"/>
</dbReference>
<protein>
    <recommendedName>
        <fullName evidence="1">Rhodanese domain-containing protein</fullName>
    </recommendedName>
</protein>
<dbReference type="PANTHER" id="PTHR44542:SF14">
    <property type="entry name" value="PROTEIN HIGH ARSENIC CONTENT 1, MITOCHONDRIAL-RELATED"/>
    <property type="match status" value="1"/>
</dbReference>
<keyword evidence="4" id="KW-1185">Reference proteome</keyword>
<dbReference type="Pfam" id="PF00581">
    <property type="entry name" value="Rhodanese"/>
    <property type="match status" value="1"/>
</dbReference>
<dbReference type="EMBL" id="JADCNL010000004">
    <property type="protein sequence ID" value="KAG0484378.1"/>
    <property type="molecule type" value="Genomic_DNA"/>
</dbReference>
<accession>A0A835R655</accession>
<evidence type="ECO:0000313" key="2">
    <source>
        <dbReference type="EMBL" id="KAG0484378.1"/>
    </source>
</evidence>
<evidence type="ECO:0000313" key="3">
    <source>
        <dbReference type="EMBL" id="KAG0486169.1"/>
    </source>
</evidence>
<comment type="caution">
    <text evidence="2">The sequence shown here is derived from an EMBL/GenBank/DDBJ whole genome shotgun (WGS) entry which is preliminary data.</text>
</comment>
<reference evidence="4 5" key="1">
    <citation type="journal article" date="2020" name="Nat. Food">
        <title>A phased Vanilla planifolia genome enables genetic improvement of flavour and production.</title>
        <authorList>
            <person name="Hasing T."/>
            <person name="Tang H."/>
            <person name="Brym M."/>
            <person name="Khazi F."/>
            <person name="Huang T."/>
            <person name="Chambers A.H."/>
        </authorList>
    </citation>
    <scope>NUCLEOTIDE SEQUENCE [LARGE SCALE GENOMIC DNA]</scope>
    <source>
        <tissue evidence="2">Leaf</tissue>
    </source>
</reference>
<proteinExistence type="predicted"/>
<evidence type="ECO:0000313" key="5">
    <source>
        <dbReference type="Proteomes" id="UP000639772"/>
    </source>
</evidence>
<dbReference type="GO" id="GO:0003824">
    <property type="term" value="F:catalytic activity"/>
    <property type="evidence" value="ECO:0007669"/>
    <property type="project" value="InterPro"/>
</dbReference>
<dbReference type="SUPFAM" id="SSF52821">
    <property type="entry name" value="Rhodanese/Cell cycle control phosphatase"/>
    <property type="match status" value="1"/>
</dbReference>
<evidence type="ECO:0000313" key="4">
    <source>
        <dbReference type="Proteomes" id="UP000636800"/>
    </source>
</evidence>
<dbReference type="Proteomes" id="UP000636800">
    <property type="component" value="Unassembled WGS sequence"/>
</dbReference>
<organism evidence="2 4">
    <name type="scientific">Vanilla planifolia</name>
    <name type="common">Vanilla</name>
    <dbReference type="NCBI Taxonomy" id="51239"/>
    <lineage>
        <taxon>Eukaryota</taxon>
        <taxon>Viridiplantae</taxon>
        <taxon>Streptophyta</taxon>
        <taxon>Embryophyta</taxon>
        <taxon>Tracheophyta</taxon>
        <taxon>Spermatophyta</taxon>
        <taxon>Magnoliopsida</taxon>
        <taxon>Liliopsida</taxon>
        <taxon>Asparagales</taxon>
        <taxon>Orchidaceae</taxon>
        <taxon>Vanilloideae</taxon>
        <taxon>Vanilleae</taxon>
        <taxon>Vanilla</taxon>
    </lineage>
</organism>
<dbReference type="PROSITE" id="PS50206">
    <property type="entry name" value="RHODANESE_3"/>
    <property type="match status" value="1"/>
</dbReference>
<sequence length="133" mass="14599">MEVLPSLRRGISDEAVVTVDVHAAKGLLSVGHLYLDVRTTEEYKKGHVDNSLNVPYMFLTPQGRVTNPDFLEKVTSLCKKDDSIVVGCQTGVRSLKAAADLSKAGFQNVKNIGGGYVAWVENGFDVKKFEELR</sequence>
<dbReference type="InterPro" id="IPR001763">
    <property type="entry name" value="Rhodanese-like_dom"/>
</dbReference>
<dbReference type="EMBL" id="JADCNM010000004">
    <property type="protein sequence ID" value="KAG0486169.1"/>
    <property type="molecule type" value="Genomic_DNA"/>
</dbReference>
<dbReference type="AlphaFoldDB" id="A0A835R655"/>
<gene>
    <name evidence="3" type="ORF">HPP92_008264</name>
    <name evidence="2" type="ORF">HPP92_008457</name>
</gene>
<dbReference type="OrthoDB" id="566238at2759"/>
<feature type="domain" description="Rhodanese" evidence="1">
    <location>
        <begin position="28"/>
        <end position="128"/>
    </location>
</feature>
<evidence type="ECO:0000259" key="1">
    <source>
        <dbReference type="PROSITE" id="PS50206"/>
    </source>
</evidence>
<dbReference type="CDD" id="cd00158">
    <property type="entry name" value="RHOD"/>
    <property type="match status" value="1"/>
</dbReference>